<dbReference type="Gene3D" id="3.40.605.10">
    <property type="entry name" value="Aldehyde Dehydrogenase, Chain A, domain 1"/>
    <property type="match status" value="1"/>
</dbReference>
<keyword evidence="1" id="KW-0560">Oxidoreductase</keyword>
<dbReference type="InterPro" id="IPR050740">
    <property type="entry name" value="Aldehyde_DH_Superfamily"/>
</dbReference>
<evidence type="ECO:0000256" key="1">
    <source>
        <dbReference type="ARBA" id="ARBA00023002"/>
    </source>
</evidence>
<sequence length="489" mass="52688">MHIEMSSEQIQAIVEDSLIGYQYLQRISLAERAALMHIVADEIEALDDELIQTAHDESALPMARLVGEKARTVNQWRSYANAIKTGIYVEARIDTGDGAAKANIRKYNKGIGPVAIFGASNFPFAFSTAGGDTASAIGAGCSVVFKEHPGHPKTSQLMAKAIVQGLTRFGAPESVFGYVQGGSHEVGETLVKHPVIKAVAFTGSFGGGKALYDIGVCREEPIPVFAEMGSINPVFVLPGYLKGNAARFATQYVASVVLGVGQFCTNPGLLLVVKDDPVEDFKRELSAAITQVGDAKMLHAGITKSYIEAKSRLVDQTGVTLIGEGAAAQENTAVAAIYSASAATFLENNVLSEEVFGPTSLLIECENVEEMEAVLKVLPGQLTMTFAATEDDIKQHTSLFNIAQEKCGRLLFGGMPTGVEVVYAMHHGGPYPSTTDSRFTSVGPDAVKRFMRPISYQNWPNEFLPLELRDENPLQIERIIDNRRTTASH</sequence>
<gene>
    <name evidence="3" type="ORF">H8B06_00255</name>
</gene>
<protein>
    <submittedName>
        <fullName evidence="3">Aldehyde dehydrogenase (NADP(+))</fullName>
    </submittedName>
</protein>
<dbReference type="InterPro" id="IPR016162">
    <property type="entry name" value="Ald_DH_N"/>
</dbReference>
<organism evidence="3 4">
    <name type="scientific">Sphingobacterium micropteri</name>
    <dbReference type="NCBI Taxonomy" id="2763501"/>
    <lineage>
        <taxon>Bacteria</taxon>
        <taxon>Pseudomonadati</taxon>
        <taxon>Bacteroidota</taxon>
        <taxon>Sphingobacteriia</taxon>
        <taxon>Sphingobacteriales</taxon>
        <taxon>Sphingobacteriaceae</taxon>
        <taxon>Sphingobacterium</taxon>
    </lineage>
</organism>
<dbReference type="RefSeq" id="WP_190992283.1">
    <property type="nucleotide sequence ID" value="NZ_JACOIK010000001.1"/>
</dbReference>
<dbReference type="InterPro" id="IPR044151">
    <property type="entry name" value="ALDH_KGSADH"/>
</dbReference>
<proteinExistence type="predicted"/>
<evidence type="ECO:0000313" key="4">
    <source>
        <dbReference type="Proteomes" id="UP000602759"/>
    </source>
</evidence>
<dbReference type="SUPFAM" id="SSF53720">
    <property type="entry name" value="ALDH-like"/>
    <property type="match status" value="1"/>
</dbReference>
<name>A0ABR7YIY0_9SPHI</name>
<comment type="caution">
    <text evidence="3">The sequence shown here is derived from an EMBL/GenBank/DDBJ whole genome shotgun (WGS) entry which is preliminary data.</text>
</comment>
<evidence type="ECO:0000313" key="3">
    <source>
        <dbReference type="EMBL" id="MBD1431242.1"/>
    </source>
</evidence>
<evidence type="ECO:0000259" key="2">
    <source>
        <dbReference type="Pfam" id="PF00171"/>
    </source>
</evidence>
<keyword evidence="4" id="KW-1185">Reference proteome</keyword>
<dbReference type="Proteomes" id="UP000602759">
    <property type="component" value="Unassembled WGS sequence"/>
</dbReference>
<feature type="domain" description="Aldehyde dehydrogenase" evidence="2">
    <location>
        <begin position="5"/>
        <end position="371"/>
    </location>
</feature>
<dbReference type="InterPro" id="IPR015590">
    <property type="entry name" value="Aldehyde_DH_dom"/>
</dbReference>
<dbReference type="Pfam" id="PF00171">
    <property type="entry name" value="Aldedh"/>
    <property type="match status" value="1"/>
</dbReference>
<dbReference type="CDD" id="cd07129">
    <property type="entry name" value="ALDH_KGSADH"/>
    <property type="match status" value="1"/>
</dbReference>
<dbReference type="Gene3D" id="3.40.309.10">
    <property type="entry name" value="Aldehyde Dehydrogenase, Chain A, domain 2"/>
    <property type="match status" value="1"/>
</dbReference>
<dbReference type="EMBL" id="JACOIK010000001">
    <property type="protein sequence ID" value="MBD1431242.1"/>
    <property type="molecule type" value="Genomic_DNA"/>
</dbReference>
<dbReference type="InterPro" id="IPR016163">
    <property type="entry name" value="Ald_DH_C"/>
</dbReference>
<dbReference type="PANTHER" id="PTHR43353">
    <property type="entry name" value="SUCCINATE-SEMIALDEHYDE DEHYDROGENASE, MITOCHONDRIAL"/>
    <property type="match status" value="1"/>
</dbReference>
<dbReference type="InterPro" id="IPR016161">
    <property type="entry name" value="Ald_DH/histidinol_DH"/>
</dbReference>
<reference evidence="3 4" key="1">
    <citation type="submission" date="2020-08" db="EMBL/GenBank/DDBJ databases">
        <title>Sphingobacterium sp. DN00404 isolated from aquaculture water.</title>
        <authorList>
            <person name="Zhang M."/>
        </authorList>
    </citation>
    <scope>NUCLEOTIDE SEQUENCE [LARGE SCALE GENOMIC DNA]</scope>
    <source>
        <strain evidence="3 4">DN00404</strain>
    </source>
</reference>
<dbReference type="PANTHER" id="PTHR43353:SF3">
    <property type="entry name" value="ALDEHYDE DEHYDROGENASE-RELATED"/>
    <property type="match status" value="1"/>
</dbReference>
<accession>A0ABR7YIY0</accession>